<accession>A0A8J3FC85</accession>
<dbReference type="RefSeq" id="WP_189171923.1">
    <property type="nucleotide sequence ID" value="NZ_BMQB01000011.1"/>
</dbReference>
<keyword evidence="2" id="KW-1185">Reference proteome</keyword>
<dbReference type="EMBL" id="BMQB01000011">
    <property type="protein sequence ID" value="GGK07633.1"/>
    <property type="molecule type" value="Genomic_DNA"/>
</dbReference>
<organism evidence="1 2">
    <name type="scientific">Pilimelia anulata</name>
    <dbReference type="NCBI Taxonomy" id="53371"/>
    <lineage>
        <taxon>Bacteria</taxon>
        <taxon>Bacillati</taxon>
        <taxon>Actinomycetota</taxon>
        <taxon>Actinomycetes</taxon>
        <taxon>Micromonosporales</taxon>
        <taxon>Micromonosporaceae</taxon>
        <taxon>Pilimelia</taxon>
    </lineage>
</organism>
<gene>
    <name evidence="1" type="ORF">GCM10010123_42030</name>
</gene>
<dbReference type="Proteomes" id="UP000649739">
    <property type="component" value="Unassembled WGS sequence"/>
</dbReference>
<evidence type="ECO:0000313" key="2">
    <source>
        <dbReference type="Proteomes" id="UP000649739"/>
    </source>
</evidence>
<proteinExistence type="predicted"/>
<name>A0A8J3FC85_9ACTN</name>
<protein>
    <submittedName>
        <fullName evidence="1">Uncharacterized protein</fullName>
    </submittedName>
</protein>
<reference evidence="1" key="2">
    <citation type="submission" date="2020-09" db="EMBL/GenBank/DDBJ databases">
        <authorList>
            <person name="Sun Q."/>
            <person name="Ohkuma M."/>
        </authorList>
    </citation>
    <scope>NUCLEOTIDE SEQUENCE</scope>
    <source>
        <strain evidence="1">JCM 3090</strain>
    </source>
</reference>
<dbReference type="AlphaFoldDB" id="A0A8J3FC85"/>
<reference evidence="1" key="1">
    <citation type="journal article" date="2014" name="Int. J. Syst. Evol. Microbiol.">
        <title>Complete genome sequence of Corynebacterium casei LMG S-19264T (=DSM 44701T), isolated from a smear-ripened cheese.</title>
        <authorList>
            <consortium name="US DOE Joint Genome Institute (JGI-PGF)"/>
            <person name="Walter F."/>
            <person name="Albersmeier A."/>
            <person name="Kalinowski J."/>
            <person name="Ruckert C."/>
        </authorList>
    </citation>
    <scope>NUCLEOTIDE SEQUENCE</scope>
    <source>
        <strain evidence="1">JCM 3090</strain>
    </source>
</reference>
<sequence length="117" mass="12716">MYEPPQGDDPHWIHFFTPAKVKGDESQALYDLYLTTGKAAPGLVSGLQAAFSAYPDSRTRSKAITGARLATLMYRAGDPGSARAVQLQTTHLARGVRSVLLAQDLATLDRVAVHHRQ</sequence>
<comment type="caution">
    <text evidence="1">The sequence shown here is derived from an EMBL/GenBank/DDBJ whole genome shotgun (WGS) entry which is preliminary data.</text>
</comment>
<evidence type="ECO:0000313" key="1">
    <source>
        <dbReference type="EMBL" id="GGK07633.1"/>
    </source>
</evidence>